<dbReference type="Pfam" id="PF08398">
    <property type="entry name" value="Phospholip_A2_4"/>
    <property type="match status" value="1"/>
</dbReference>
<organism evidence="3">
    <name type="scientific">Emberiza chrysophrys parvoviridae sp</name>
    <dbReference type="NCBI Taxonomy" id="2794476"/>
    <lineage>
        <taxon>Viruses</taxon>
        <taxon>Monodnaviria</taxon>
        <taxon>Shotokuvirae</taxon>
        <taxon>Cossaviricota</taxon>
        <taxon>Quintoviricetes</taxon>
        <taxon>Piccovirales</taxon>
        <taxon>Parvoviridae</taxon>
    </lineage>
</organism>
<dbReference type="GO" id="GO:0006644">
    <property type="term" value="P:phospholipid metabolic process"/>
    <property type="evidence" value="ECO:0007669"/>
    <property type="project" value="InterPro"/>
</dbReference>
<proteinExistence type="predicted"/>
<dbReference type="GO" id="GO:0005198">
    <property type="term" value="F:structural molecule activity"/>
    <property type="evidence" value="ECO:0007669"/>
    <property type="project" value="InterPro"/>
</dbReference>
<dbReference type="GO" id="GO:0004623">
    <property type="term" value="F:phospholipase A2 activity"/>
    <property type="evidence" value="ECO:0007669"/>
    <property type="project" value="InterPro"/>
</dbReference>
<evidence type="ECO:0000313" key="3">
    <source>
        <dbReference type="EMBL" id="QTE03867.1"/>
    </source>
</evidence>
<feature type="region of interest" description="Disordered" evidence="1">
    <location>
        <begin position="131"/>
        <end position="178"/>
    </location>
</feature>
<evidence type="ECO:0000256" key="1">
    <source>
        <dbReference type="SAM" id="MobiDB-lite"/>
    </source>
</evidence>
<feature type="compositionally biased region" description="Low complexity" evidence="1">
    <location>
        <begin position="149"/>
        <end position="170"/>
    </location>
</feature>
<evidence type="ECO:0000259" key="2">
    <source>
        <dbReference type="Pfam" id="PF08398"/>
    </source>
</evidence>
<feature type="domain" description="Phospholipase A2-like" evidence="2">
    <location>
        <begin position="3"/>
        <end position="52"/>
    </location>
</feature>
<dbReference type="EMBL" id="MW046456">
    <property type="protein sequence ID" value="QTE03867.1"/>
    <property type="molecule type" value="Genomic_DNA"/>
</dbReference>
<dbReference type="InterPro" id="IPR036444">
    <property type="entry name" value="PLipase_A2_dom_sf"/>
</dbReference>
<reference evidence="3" key="1">
    <citation type="submission" date="2020-09" db="EMBL/GenBank/DDBJ databases">
        <title>Parvovirus dark matter in the feces of wild birds.</title>
        <authorList>
            <person name="Dai Z."/>
            <person name="Yang S."/>
            <person name="Zhang W."/>
        </authorList>
    </citation>
    <scope>NUCLEOTIDE SEQUENCE</scope>
    <source>
        <strain evidence="3">Ybb44par03</strain>
    </source>
</reference>
<name>A0A8A4XCK5_9VIRU</name>
<dbReference type="Gene3D" id="1.20.90.10">
    <property type="entry name" value="Phospholipase A2 domain"/>
    <property type="match status" value="1"/>
</dbReference>
<dbReference type="InterPro" id="IPR013607">
    <property type="entry name" value="Phospholipase_A2-like"/>
</dbReference>
<protein>
    <submittedName>
        <fullName evidence="3">Capsid protein</fullName>
    </submittedName>
</protein>
<sequence length="644" mass="70933">MALHLPGYRFCGPGTDLNSAGEPVNELDAACRRHDQNYGSNMDTQEADNRLAKEALASDSYAGAATYFAMKAKQFYDPASYSDYMLRPANDPGEQGATVYDSADINVIPGQEVDPNTSGDNANISTAVEASESMEIQDADQPQPPTPAPAAAVGSSGSRAGGSMSAGGSSDTAVSKPMCTPFGRAPVVRTFRNRCERRIWNTKAQDWAIERPTGDQSGMYTSWSDHFEFTDRHLPWYISASEFQHAINDCVAYRVNSASWKIVEVQVFIHSQNDGTTKYATYQGIDPKVYLMTNPNLMWPYRRLAHQERVPPDGSAPPAADQLASRIIDADMQARYRCITLPRVKFGTKTKRHTDPTGGAGAFSPGDPVLFSGDKSADYEFRHYTSMSVQGLVGFGRRINCWPHFIRNTTVDRVRGLQFNRGVDASDGRHFNAFSNSYIDPGSGGRWSDLGRYILPLGPVPEQPISWANPLTGQSPWWGNPAPGMNHRMNLKLQDIVDPAGFNKEITVEFTIETSVTLEMLYDYNCLESVAIFKMDGNMDDRIGGHGFNRFHGKDLAPGFYYPDATRTAMDSTSSTNVITNKRNTLSYCDNLYVIQGGADVSVDAVGPAARDFYDNAKQINNTAAWYSAITTVRNDANEDEFSD</sequence>
<accession>A0A8A4XCK5</accession>
<dbReference type="GO" id="GO:0050482">
    <property type="term" value="P:arachidonate secretion"/>
    <property type="evidence" value="ECO:0007669"/>
    <property type="project" value="InterPro"/>
</dbReference>